<reference evidence="3 4" key="1">
    <citation type="submission" date="2019-02" db="EMBL/GenBank/DDBJ databases">
        <title>Deep-cultivation of Planctomycetes and their phenomic and genomic characterization uncovers novel biology.</title>
        <authorList>
            <person name="Wiegand S."/>
            <person name="Jogler M."/>
            <person name="Boedeker C."/>
            <person name="Pinto D."/>
            <person name="Vollmers J."/>
            <person name="Rivas-Marin E."/>
            <person name="Kohn T."/>
            <person name="Peeters S.H."/>
            <person name="Heuer A."/>
            <person name="Rast P."/>
            <person name="Oberbeckmann S."/>
            <person name="Bunk B."/>
            <person name="Jeske O."/>
            <person name="Meyerdierks A."/>
            <person name="Storesund J.E."/>
            <person name="Kallscheuer N."/>
            <person name="Luecker S."/>
            <person name="Lage O.M."/>
            <person name="Pohl T."/>
            <person name="Merkel B.J."/>
            <person name="Hornburger P."/>
            <person name="Mueller R.-W."/>
            <person name="Bruemmer F."/>
            <person name="Labrenz M."/>
            <person name="Spormann A.M."/>
            <person name="Op den Camp H."/>
            <person name="Overmann J."/>
            <person name="Amann R."/>
            <person name="Jetten M.S.M."/>
            <person name="Mascher T."/>
            <person name="Medema M.H."/>
            <person name="Devos D.P."/>
            <person name="Kaster A.-K."/>
            <person name="Ovreas L."/>
            <person name="Rohde M."/>
            <person name="Galperin M.Y."/>
            <person name="Jogler C."/>
        </authorList>
    </citation>
    <scope>NUCLEOTIDE SEQUENCE [LARGE SCALE GENOMIC DNA]</scope>
    <source>
        <strain evidence="3 4">K22_7</strain>
    </source>
</reference>
<dbReference type="InterPro" id="IPR036249">
    <property type="entry name" value="Thioredoxin-like_sf"/>
</dbReference>
<proteinExistence type="predicted"/>
<evidence type="ECO:0000313" key="4">
    <source>
        <dbReference type="Proteomes" id="UP000318538"/>
    </source>
</evidence>
<evidence type="ECO:0000256" key="1">
    <source>
        <dbReference type="SAM" id="SignalP"/>
    </source>
</evidence>
<feature type="signal peptide" evidence="1">
    <location>
        <begin position="1"/>
        <end position="24"/>
    </location>
</feature>
<dbReference type="Gene3D" id="3.40.30.10">
    <property type="entry name" value="Glutaredoxin"/>
    <property type="match status" value="1"/>
</dbReference>
<dbReference type="Proteomes" id="UP000318538">
    <property type="component" value="Chromosome"/>
</dbReference>
<accession>A0A517NJL8</accession>
<dbReference type="SUPFAM" id="SSF52833">
    <property type="entry name" value="Thioredoxin-like"/>
    <property type="match status" value="1"/>
</dbReference>
<dbReference type="InterPro" id="IPR013766">
    <property type="entry name" value="Thioredoxin_domain"/>
</dbReference>
<dbReference type="KEGG" id="rlc:K227x_57540"/>
<name>A0A517NJL8_9BACT</name>
<dbReference type="EMBL" id="CP036525">
    <property type="protein sequence ID" value="QDT07327.1"/>
    <property type="molecule type" value="Genomic_DNA"/>
</dbReference>
<keyword evidence="1" id="KW-0732">Signal</keyword>
<evidence type="ECO:0000313" key="3">
    <source>
        <dbReference type="EMBL" id="QDT07327.1"/>
    </source>
</evidence>
<keyword evidence="4" id="KW-1185">Reference proteome</keyword>
<feature type="chain" id="PRO_5021883386" description="Thioredoxin domain-containing protein" evidence="1">
    <location>
        <begin position="25"/>
        <end position="240"/>
    </location>
</feature>
<sequence length="240" mass="26247" precursor="true">MARPYHLIVRLMVALLLATPVAIAAFLMTSNSPMPILDDVINQLPVHSVAWTGIRNAEPVVIGDWPPQKGQRYPDLILADQDGQTVRLSDFAGKVILLELAAVPCKGCQAFAGGQEFGGFAGVAVQPNLESIHHYADRFAGVDLGKDDVVFVQLLLYGKSMSSPSQAEVAGWAKHFQMKRTEKTIVLRGDASMLGIETYEKIPGFHLIDEQFVLRYDSSGHHPGDDLYQDLLPALGRMVP</sequence>
<dbReference type="OrthoDB" id="287639at2"/>
<gene>
    <name evidence="3" type="ORF">K227x_57540</name>
</gene>
<protein>
    <recommendedName>
        <fullName evidence="2">Thioredoxin domain-containing protein</fullName>
    </recommendedName>
</protein>
<dbReference type="RefSeq" id="WP_145175130.1">
    <property type="nucleotide sequence ID" value="NZ_CP036525.1"/>
</dbReference>
<dbReference type="PROSITE" id="PS51352">
    <property type="entry name" value="THIOREDOXIN_2"/>
    <property type="match status" value="1"/>
</dbReference>
<feature type="domain" description="Thioredoxin" evidence="2">
    <location>
        <begin position="67"/>
        <end position="240"/>
    </location>
</feature>
<organism evidence="3 4">
    <name type="scientific">Rubripirellula lacrimiformis</name>
    <dbReference type="NCBI Taxonomy" id="1930273"/>
    <lineage>
        <taxon>Bacteria</taxon>
        <taxon>Pseudomonadati</taxon>
        <taxon>Planctomycetota</taxon>
        <taxon>Planctomycetia</taxon>
        <taxon>Pirellulales</taxon>
        <taxon>Pirellulaceae</taxon>
        <taxon>Rubripirellula</taxon>
    </lineage>
</organism>
<dbReference type="AlphaFoldDB" id="A0A517NJL8"/>
<evidence type="ECO:0000259" key="2">
    <source>
        <dbReference type="PROSITE" id="PS51352"/>
    </source>
</evidence>